<dbReference type="Pfam" id="PF12937">
    <property type="entry name" value="F-box-like"/>
    <property type="match status" value="1"/>
</dbReference>
<dbReference type="OrthoDB" id="550575at2759"/>
<reference evidence="2" key="1">
    <citation type="journal article" date="2020" name="Microb. Genom.">
        <title>Genetic diversity of clinical and environmental Mucorales isolates obtained from an investigation of mucormycosis cases among solid organ transplant recipients.</title>
        <authorList>
            <person name="Nguyen M.H."/>
            <person name="Kaul D."/>
            <person name="Muto C."/>
            <person name="Cheng S.J."/>
            <person name="Richter R.A."/>
            <person name="Bruno V.M."/>
            <person name="Liu G."/>
            <person name="Beyhan S."/>
            <person name="Sundermann A.J."/>
            <person name="Mounaud S."/>
            <person name="Pasculle A.W."/>
            <person name="Nierman W.C."/>
            <person name="Driscoll E."/>
            <person name="Cumbie R."/>
            <person name="Clancy C.J."/>
            <person name="Dupont C.L."/>
        </authorList>
    </citation>
    <scope>NUCLEOTIDE SEQUENCE</scope>
    <source>
        <strain evidence="2">GL16</strain>
    </source>
</reference>
<evidence type="ECO:0000259" key="1">
    <source>
        <dbReference type="Pfam" id="PF12937"/>
    </source>
</evidence>
<proteinExistence type="predicted"/>
<dbReference type="Gene3D" id="1.20.1280.50">
    <property type="match status" value="1"/>
</dbReference>
<dbReference type="Proteomes" id="UP000717996">
    <property type="component" value="Unassembled WGS sequence"/>
</dbReference>
<comment type="caution">
    <text evidence="2">The sequence shown here is derived from an EMBL/GenBank/DDBJ whole genome shotgun (WGS) entry which is preliminary data.</text>
</comment>
<name>A0A9P6Y2D0_RHIOR</name>
<dbReference type="InterPro" id="IPR001810">
    <property type="entry name" value="F-box_dom"/>
</dbReference>
<feature type="domain" description="F-box" evidence="1">
    <location>
        <begin position="3"/>
        <end position="48"/>
    </location>
</feature>
<dbReference type="InterPro" id="IPR036047">
    <property type="entry name" value="F-box-like_dom_sf"/>
</dbReference>
<dbReference type="EMBL" id="JAANIT010002022">
    <property type="protein sequence ID" value="KAG1537827.1"/>
    <property type="molecule type" value="Genomic_DNA"/>
</dbReference>
<sequence length="260" mass="30022">MLLNLPSEILLYIICSFLSSKDLASLRLVSKILCHYCDDPSNWKFIYLEPPNTKLWQLNELKSIIDPHKDHIYSIHIWGVRDSIVQYILSHCSKLKHLTICGWTTLSDHSLHLAPNQLLELKSIKLIGSANRTNHVSIDAYTLAKFILQSPQLNHLVFGCQTHVHADTFLSELEKQPSRSHHLKSFTLATKKTWNKDHLVRFVDIYPMIERIQLVPSAAKGFNDTYSFDCWIAQQVNQIMTDQPFLVSNENLIIYNNTVQ</sequence>
<gene>
    <name evidence="2" type="ORF">G6F51_010137</name>
</gene>
<dbReference type="Gene3D" id="3.80.10.10">
    <property type="entry name" value="Ribonuclease Inhibitor"/>
    <property type="match status" value="1"/>
</dbReference>
<evidence type="ECO:0000313" key="3">
    <source>
        <dbReference type="Proteomes" id="UP000717996"/>
    </source>
</evidence>
<organism evidence="2 3">
    <name type="scientific">Rhizopus oryzae</name>
    <name type="common">Mucormycosis agent</name>
    <name type="synonym">Rhizopus arrhizus var. delemar</name>
    <dbReference type="NCBI Taxonomy" id="64495"/>
    <lineage>
        <taxon>Eukaryota</taxon>
        <taxon>Fungi</taxon>
        <taxon>Fungi incertae sedis</taxon>
        <taxon>Mucoromycota</taxon>
        <taxon>Mucoromycotina</taxon>
        <taxon>Mucoromycetes</taxon>
        <taxon>Mucorales</taxon>
        <taxon>Mucorineae</taxon>
        <taxon>Rhizopodaceae</taxon>
        <taxon>Rhizopus</taxon>
    </lineage>
</organism>
<protein>
    <recommendedName>
        <fullName evidence="1">F-box domain-containing protein</fullName>
    </recommendedName>
</protein>
<dbReference type="AlphaFoldDB" id="A0A9P6Y2D0"/>
<evidence type="ECO:0000313" key="2">
    <source>
        <dbReference type="EMBL" id="KAG1537827.1"/>
    </source>
</evidence>
<dbReference type="SUPFAM" id="SSF81383">
    <property type="entry name" value="F-box domain"/>
    <property type="match status" value="1"/>
</dbReference>
<accession>A0A9P6Y2D0</accession>
<dbReference type="InterPro" id="IPR032675">
    <property type="entry name" value="LRR_dom_sf"/>
</dbReference>